<feature type="chain" id="PRO_5043495640" evidence="1">
    <location>
        <begin position="22"/>
        <end position="57"/>
    </location>
</feature>
<feature type="signal peptide" evidence="1">
    <location>
        <begin position="1"/>
        <end position="21"/>
    </location>
</feature>
<dbReference type="Proteomes" id="UP001054252">
    <property type="component" value="Unassembled WGS sequence"/>
</dbReference>
<keyword evidence="1" id="KW-0732">Signal</keyword>
<proteinExistence type="predicted"/>
<dbReference type="EMBL" id="BPVZ01000043">
    <property type="protein sequence ID" value="GKV15471.1"/>
    <property type="molecule type" value="Genomic_DNA"/>
</dbReference>
<sequence>MLKFYLRAIHIYLLSYLIVFPCPPFQEVKLRTGKNKGSDELEGCPSCKLNMDFRYKS</sequence>
<evidence type="ECO:0000256" key="1">
    <source>
        <dbReference type="SAM" id="SignalP"/>
    </source>
</evidence>
<evidence type="ECO:0000313" key="2">
    <source>
        <dbReference type="EMBL" id="GKV15471.1"/>
    </source>
</evidence>
<protein>
    <submittedName>
        <fullName evidence="2">Uncharacterized protein</fullName>
    </submittedName>
</protein>
<organism evidence="2 3">
    <name type="scientific">Rubroshorea leprosula</name>
    <dbReference type="NCBI Taxonomy" id="152421"/>
    <lineage>
        <taxon>Eukaryota</taxon>
        <taxon>Viridiplantae</taxon>
        <taxon>Streptophyta</taxon>
        <taxon>Embryophyta</taxon>
        <taxon>Tracheophyta</taxon>
        <taxon>Spermatophyta</taxon>
        <taxon>Magnoliopsida</taxon>
        <taxon>eudicotyledons</taxon>
        <taxon>Gunneridae</taxon>
        <taxon>Pentapetalae</taxon>
        <taxon>rosids</taxon>
        <taxon>malvids</taxon>
        <taxon>Malvales</taxon>
        <taxon>Dipterocarpaceae</taxon>
        <taxon>Rubroshorea</taxon>
    </lineage>
</organism>
<name>A0AAV5JRX6_9ROSI</name>
<dbReference type="AlphaFoldDB" id="A0AAV5JRX6"/>
<evidence type="ECO:0000313" key="3">
    <source>
        <dbReference type="Proteomes" id="UP001054252"/>
    </source>
</evidence>
<keyword evidence="3" id="KW-1185">Reference proteome</keyword>
<reference evidence="2 3" key="1">
    <citation type="journal article" date="2021" name="Commun. Biol.">
        <title>The genome of Shorea leprosula (Dipterocarpaceae) highlights the ecological relevance of drought in aseasonal tropical rainforests.</title>
        <authorList>
            <person name="Ng K.K.S."/>
            <person name="Kobayashi M.J."/>
            <person name="Fawcett J.A."/>
            <person name="Hatakeyama M."/>
            <person name="Paape T."/>
            <person name="Ng C.H."/>
            <person name="Ang C.C."/>
            <person name="Tnah L.H."/>
            <person name="Lee C.T."/>
            <person name="Nishiyama T."/>
            <person name="Sese J."/>
            <person name="O'Brien M.J."/>
            <person name="Copetti D."/>
            <person name="Mohd Noor M.I."/>
            <person name="Ong R.C."/>
            <person name="Putra M."/>
            <person name="Sireger I.Z."/>
            <person name="Indrioko S."/>
            <person name="Kosugi Y."/>
            <person name="Izuno A."/>
            <person name="Isagi Y."/>
            <person name="Lee S.L."/>
            <person name="Shimizu K.K."/>
        </authorList>
    </citation>
    <scope>NUCLEOTIDE SEQUENCE [LARGE SCALE GENOMIC DNA]</scope>
    <source>
        <strain evidence="2">214</strain>
    </source>
</reference>
<accession>A0AAV5JRX6</accession>
<comment type="caution">
    <text evidence="2">The sequence shown here is derived from an EMBL/GenBank/DDBJ whole genome shotgun (WGS) entry which is preliminary data.</text>
</comment>
<gene>
    <name evidence="2" type="ORF">SLEP1_g26260</name>
</gene>